<dbReference type="InterPro" id="IPR016040">
    <property type="entry name" value="NAD(P)-bd_dom"/>
</dbReference>
<evidence type="ECO:0000313" key="11">
    <source>
        <dbReference type="EMBL" id="KAG1360730.1"/>
    </source>
</evidence>
<keyword evidence="12" id="KW-1185">Reference proteome</keyword>
<evidence type="ECO:0000256" key="3">
    <source>
        <dbReference type="ARBA" id="ARBA00004912"/>
    </source>
</evidence>
<evidence type="ECO:0000256" key="6">
    <source>
        <dbReference type="ARBA" id="ARBA00022857"/>
    </source>
</evidence>
<name>A0A8K0IKS3_COCNU</name>
<feature type="domain" description="NAD(P)-binding" evidence="10">
    <location>
        <begin position="39"/>
        <end position="354"/>
    </location>
</feature>
<dbReference type="GO" id="GO:0008446">
    <property type="term" value="F:GDP-mannose 4,6-dehydratase activity"/>
    <property type="evidence" value="ECO:0007669"/>
    <property type="project" value="UniProtKB-EC"/>
</dbReference>
<evidence type="ECO:0000256" key="1">
    <source>
        <dbReference type="ARBA" id="ARBA00000188"/>
    </source>
</evidence>
<keyword evidence="6" id="KW-0521">NADP</keyword>
<evidence type="ECO:0000256" key="4">
    <source>
        <dbReference type="ARBA" id="ARBA00009263"/>
    </source>
</evidence>
<reference evidence="11" key="1">
    <citation type="journal article" date="2017" name="Gigascience">
        <title>The genome draft of coconut (Cocos nucifera).</title>
        <authorList>
            <person name="Xiao Y."/>
            <person name="Xu P."/>
            <person name="Fan H."/>
            <person name="Baudouin L."/>
            <person name="Xia W."/>
            <person name="Bocs S."/>
            <person name="Xu J."/>
            <person name="Li Q."/>
            <person name="Guo A."/>
            <person name="Zhou L."/>
            <person name="Li J."/>
            <person name="Wu Y."/>
            <person name="Ma Z."/>
            <person name="Armero A."/>
            <person name="Issali A.E."/>
            <person name="Liu N."/>
            <person name="Peng M."/>
            <person name="Yang Y."/>
        </authorList>
    </citation>
    <scope>NUCLEOTIDE SEQUENCE</scope>
    <source>
        <tissue evidence="11">Spear leaf of Hainan Tall coconut</tissue>
    </source>
</reference>
<evidence type="ECO:0000313" key="12">
    <source>
        <dbReference type="Proteomes" id="UP000797356"/>
    </source>
</evidence>
<dbReference type="OrthoDB" id="10253554at2759"/>
<dbReference type="FunFam" id="3.40.50.720:FF:000102">
    <property type="entry name" value="GDP-mannose 4,6-dehydratase"/>
    <property type="match status" value="1"/>
</dbReference>
<evidence type="ECO:0000256" key="9">
    <source>
        <dbReference type="SAM" id="MobiDB-lite"/>
    </source>
</evidence>
<dbReference type="Proteomes" id="UP000797356">
    <property type="component" value="Chromosome 9"/>
</dbReference>
<evidence type="ECO:0000259" key="10">
    <source>
        <dbReference type="Pfam" id="PF16363"/>
    </source>
</evidence>
<dbReference type="Gene3D" id="3.40.50.720">
    <property type="entry name" value="NAD(P)-binding Rossmann-like Domain"/>
    <property type="match status" value="1"/>
</dbReference>
<reference evidence="11" key="2">
    <citation type="submission" date="2019-07" db="EMBL/GenBank/DDBJ databases">
        <authorList>
            <person name="Yang Y."/>
            <person name="Bocs S."/>
            <person name="Baudouin L."/>
        </authorList>
    </citation>
    <scope>NUCLEOTIDE SEQUENCE</scope>
    <source>
        <tissue evidence="11">Spear leaf of Hainan Tall coconut</tissue>
    </source>
</reference>
<protein>
    <recommendedName>
        <fullName evidence="5">GDP-mannose 4,6-dehydratase</fullName>
        <ecNumber evidence="5">4.2.1.47</ecNumber>
    </recommendedName>
</protein>
<evidence type="ECO:0000256" key="5">
    <source>
        <dbReference type="ARBA" id="ARBA00011989"/>
    </source>
</evidence>
<comment type="pathway">
    <text evidence="3">Nucleotide-sugar biosynthesis; GDP-L-fucose biosynthesis via de novo pathway; GDP-L-fucose from GDP-alpha-D-mannose: step 1/2.</text>
</comment>
<evidence type="ECO:0000256" key="8">
    <source>
        <dbReference type="ARBA" id="ARBA00059383"/>
    </source>
</evidence>
<dbReference type="EC" id="4.2.1.47" evidence="5"/>
<dbReference type="HAMAP" id="MF_00955">
    <property type="entry name" value="GDP_Man_dehydratase"/>
    <property type="match status" value="1"/>
</dbReference>
<dbReference type="Gene3D" id="3.90.25.10">
    <property type="entry name" value="UDP-galactose 4-epimerase, domain 1"/>
    <property type="match status" value="1"/>
</dbReference>
<feature type="compositionally biased region" description="Polar residues" evidence="9">
    <location>
        <begin position="1"/>
        <end position="23"/>
    </location>
</feature>
<keyword evidence="7" id="KW-0456">Lyase</keyword>
<evidence type="ECO:0000256" key="7">
    <source>
        <dbReference type="ARBA" id="ARBA00023239"/>
    </source>
</evidence>
<dbReference type="EMBL" id="CM017880">
    <property type="protein sequence ID" value="KAG1360730.1"/>
    <property type="molecule type" value="Genomic_DNA"/>
</dbReference>
<accession>A0A8K0IKS3</accession>
<dbReference type="InterPro" id="IPR006368">
    <property type="entry name" value="GDP_Man_deHydtase"/>
</dbReference>
<dbReference type="PANTHER" id="PTHR43715:SF1">
    <property type="entry name" value="GDP-MANNOSE 4,6 DEHYDRATASE"/>
    <property type="match status" value="1"/>
</dbReference>
<feature type="region of interest" description="Disordered" evidence="9">
    <location>
        <begin position="1"/>
        <end position="27"/>
    </location>
</feature>
<organism evidence="11 12">
    <name type="scientific">Cocos nucifera</name>
    <name type="common">Coconut palm</name>
    <dbReference type="NCBI Taxonomy" id="13894"/>
    <lineage>
        <taxon>Eukaryota</taxon>
        <taxon>Viridiplantae</taxon>
        <taxon>Streptophyta</taxon>
        <taxon>Embryophyta</taxon>
        <taxon>Tracheophyta</taxon>
        <taxon>Spermatophyta</taxon>
        <taxon>Magnoliopsida</taxon>
        <taxon>Liliopsida</taxon>
        <taxon>Arecaceae</taxon>
        <taxon>Arecoideae</taxon>
        <taxon>Cocoseae</taxon>
        <taxon>Attaleinae</taxon>
        <taxon>Cocos</taxon>
    </lineage>
</organism>
<dbReference type="PANTHER" id="PTHR43715">
    <property type="entry name" value="GDP-MANNOSE 4,6-DEHYDRATASE"/>
    <property type="match status" value="1"/>
</dbReference>
<comment type="similarity">
    <text evidence="4">Belongs to the NAD(P)-dependent epimerase/dehydratase family. GDP-mannose 4,6-dehydratase subfamily.</text>
</comment>
<dbReference type="Pfam" id="PF16363">
    <property type="entry name" value="GDP_Man_Dehyd"/>
    <property type="match status" value="1"/>
</dbReference>
<comment type="caution">
    <text evidence="11">The sequence shown here is derived from an EMBL/GenBank/DDBJ whole genome shotgun (WGS) entry which is preliminary data.</text>
</comment>
<proteinExistence type="inferred from homology"/>
<dbReference type="GO" id="GO:0042351">
    <property type="term" value="P:'de novo' GDP-L-fucose biosynthetic process"/>
    <property type="evidence" value="ECO:0007669"/>
    <property type="project" value="TreeGrafter"/>
</dbReference>
<dbReference type="CDD" id="cd05260">
    <property type="entry name" value="GDP_MD_SDR_e"/>
    <property type="match status" value="1"/>
</dbReference>
<comment type="cofactor">
    <cofactor evidence="2">
        <name>NADP(+)</name>
        <dbReference type="ChEBI" id="CHEBI:58349"/>
    </cofactor>
</comment>
<dbReference type="InterPro" id="IPR036291">
    <property type="entry name" value="NAD(P)-bd_dom_sf"/>
</dbReference>
<evidence type="ECO:0000256" key="2">
    <source>
        <dbReference type="ARBA" id="ARBA00001937"/>
    </source>
</evidence>
<sequence>MASSEPSRDSATATAGSESNGSLAPSIPAAVPERRKVALITGITGQDGSYLTEFLLRKGYEVHGLIRRSSNFNTARLDHLYVDPHNSAKARMKLHYADLSDASSLRRWVDSLLPDEVYNLAAQSHVAVSFEIPDYTADVVGTGALRLLEAVRSSSASSGKPIRYYQAGSSEMFGSTPPPQSESSPFHPRSPYAAAKVAAHWYTVNYREAYGLFACNGILFNHESPRRGENFVTRKITRAVGRIHVGLQTKLFLGNLSAARDWGFAGDYVEAMWLMLQQEEPGDYVVATEESHTVQEFLEAAFGYVGLDWKDHVVIDKRYFRPAEVDSLKGNSSKTRKLLGWKPKVGFKDLVKMMVDHDVDLAKREKVLVDAGYIDAQQQP</sequence>
<dbReference type="AlphaFoldDB" id="A0A8K0IKS3"/>
<dbReference type="SUPFAM" id="SSF51735">
    <property type="entry name" value="NAD(P)-binding Rossmann-fold domains"/>
    <property type="match status" value="1"/>
</dbReference>
<dbReference type="NCBIfam" id="TIGR01472">
    <property type="entry name" value="gmd"/>
    <property type="match status" value="1"/>
</dbReference>
<comment type="function">
    <text evidence="8">Catalyzes the conversion of GDP-D-mannose to GDP-4-dehydro-6-deoxy-D-mannose.</text>
</comment>
<gene>
    <name evidence="11" type="ORF">COCNU_09G001930</name>
</gene>
<comment type="catalytic activity">
    <reaction evidence="1">
        <text>GDP-alpha-D-mannose = GDP-4-dehydro-alpha-D-rhamnose + H2O</text>
        <dbReference type="Rhea" id="RHEA:23820"/>
        <dbReference type="ChEBI" id="CHEBI:15377"/>
        <dbReference type="ChEBI" id="CHEBI:57527"/>
        <dbReference type="ChEBI" id="CHEBI:57964"/>
        <dbReference type="EC" id="4.2.1.47"/>
    </reaction>
</comment>